<dbReference type="Proteomes" id="UP000231358">
    <property type="component" value="Unassembled WGS sequence"/>
</dbReference>
<evidence type="ECO:0000256" key="3">
    <source>
        <dbReference type="ARBA" id="ARBA00022723"/>
    </source>
</evidence>
<keyword evidence="8" id="KW-1185">Reference proteome</keyword>
<dbReference type="InterPro" id="IPR006047">
    <property type="entry name" value="GH13_cat_dom"/>
</dbReference>
<sequence>MKHNCRDVTTLVTFSGNHDIARFASFKKNMNLAKNVFTFTILFDGVPMIYQGQEQHFSGTHDPDNREALWLSNYEIHSPLYKLIATLNTLRKHAS</sequence>
<dbReference type="InterPro" id="IPR017853">
    <property type="entry name" value="GH"/>
</dbReference>
<organism evidence="7 8">
    <name type="scientific">Aspergillus arachidicola</name>
    <dbReference type="NCBI Taxonomy" id="656916"/>
    <lineage>
        <taxon>Eukaryota</taxon>
        <taxon>Fungi</taxon>
        <taxon>Dikarya</taxon>
        <taxon>Ascomycota</taxon>
        <taxon>Pezizomycotina</taxon>
        <taxon>Eurotiomycetes</taxon>
        <taxon>Eurotiomycetidae</taxon>
        <taxon>Eurotiales</taxon>
        <taxon>Aspergillaceae</taxon>
        <taxon>Aspergillus</taxon>
        <taxon>Aspergillus subgen. Circumdati</taxon>
    </lineage>
</organism>
<dbReference type="Gene3D" id="3.20.20.80">
    <property type="entry name" value="Glycosidases"/>
    <property type="match status" value="1"/>
</dbReference>
<evidence type="ECO:0000313" key="8">
    <source>
        <dbReference type="Proteomes" id="UP000231358"/>
    </source>
</evidence>
<feature type="domain" description="Glycosyl hydrolase family 13 catalytic" evidence="5">
    <location>
        <begin position="3"/>
        <end position="61"/>
    </location>
</feature>
<evidence type="ECO:0000256" key="1">
    <source>
        <dbReference type="ARBA" id="ARBA00001913"/>
    </source>
</evidence>
<evidence type="ECO:0000313" key="6">
    <source>
        <dbReference type="EMBL" id="KAE8345817.1"/>
    </source>
</evidence>
<gene>
    <name evidence="7" type="ORF">AARAC_005449</name>
    <name evidence="6" type="ORF">BDV24DRAFT_159150</name>
</gene>
<reference evidence="7 8" key="1">
    <citation type="submission" date="2017-05" db="EMBL/GenBank/DDBJ databases">
        <title>Genome sequence for an aflatoxigenic pathogen of Argentinian peanut, Aspergillus arachidicola.</title>
        <authorList>
            <person name="Moore G."/>
            <person name="Beltz S.B."/>
            <person name="Mack B.M."/>
        </authorList>
    </citation>
    <scope>NUCLEOTIDE SEQUENCE [LARGE SCALE GENOMIC DNA]</scope>
    <source>
        <strain evidence="7 8">CBS 117610</strain>
    </source>
</reference>
<keyword evidence="4" id="KW-0732">Signal</keyword>
<dbReference type="Pfam" id="PF00128">
    <property type="entry name" value="Alpha-amylase"/>
    <property type="match status" value="1"/>
</dbReference>
<dbReference type="Proteomes" id="UP000325558">
    <property type="component" value="Unassembled WGS sequence"/>
</dbReference>
<accession>A0A2G7G3T9</accession>
<keyword evidence="3" id="KW-0479">Metal-binding</keyword>
<dbReference type="OrthoDB" id="204980at2759"/>
<dbReference type="GO" id="GO:0016787">
    <property type="term" value="F:hydrolase activity"/>
    <property type="evidence" value="ECO:0007669"/>
    <property type="project" value="UniProtKB-KW"/>
</dbReference>
<proteinExistence type="inferred from homology"/>
<dbReference type="STRING" id="656916.A0A2G7G3T9"/>
<protein>
    <submittedName>
        <fullName evidence="6">Glycoside hydrolase superfamily</fullName>
    </submittedName>
</protein>
<keyword evidence="6" id="KW-0378">Hydrolase</keyword>
<evidence type="ECO:0000256" key="2">
    <source>
        <dbReference type="ARBA" id="ARBA00008061"/>
    </source>
</evidence>
<dbReference type="EMBL" id="NEXV01000153">
    <property type="protein sequence ID" value="PIG87473.1"/>
    <property type="molecule type" value="Genomic_DNA"/>
</dbReference>
<dbReference type="EMBL" id="ML737118">
    <property type="protein sequence ID" value="KAE8345817.1"/>
    <property type="molecule type" value="Genomic_DNA"/>
</dbReference>
<comment type="similarity">
    <text evidence="2">Belongs to the glycosyl hydrolase 13 family.</text>
</comment>
<dbReference type="PANTHER" id="PTHR10357:SF215">
    <property type="entry name" value="ALPHA-AMYLASE 1"/>
    <property type="match status" value="1"/>
</dbReference>
<dbReference type="GO" id="GO:0046872">
    <property type="term" value="F:metal ion binding"/>
    <property type="evidence" value="ECO:0007669"/>
    <property type="project" value="UniProtKB-KW"/>
</dbReference>
<evidence type="ECO:0000313" key="7">
    <source>
        <dbReference type="EMBL" id="PIG87473.1"/>
    </source>
</evidence>
<dbReference type="GO" id="GO:0005975">
    <property type="term" value="P:carbohydrate metabolic process"/>
    <property type="evidence" value="ECO:0007669"/>
    <property type="project" value="InterPro"/>
</dbReference>
<reference evidence="6" key="2">
    <citation type="submission" date="2019-04" db="EMBL/GenBank/DDBJ databases">
        <title>Friends and foes A comparative genomics study of 23 Aspergillus species from section Flavi.</title>
        <authorList>
            <consortium name="DOE Joint Genome Institute"/>
            <person name="Kjaerbolling I."/>
            <person name="Vesth T."/>
            <person name="Frisvad J.C."/>
            <person name="Nybo J.L."/>
            <person name="Theobald S."/>
            <person name="Kildgaard S."/>
            <person name="Isbrandt T."/>
            <person name="Kuo A."/>
            <person name="Sato A."/>
            <person name="Lyhne E.K."/>
            <person name="Kogle M.E."/>
            <person name="Wiebenga A."/>
            <person name="Kun R.S."/>
            <person name="Lubbers R.J."/>
            <person name="Makela M.R."/>
            <person name="Barry K."/>
            <person name="Chovatia M."/>
            <person name="Clum A."/>
            <person name="Daum C."/>
            <person name="Haridas S."/>
            <person name="He G."/>
            <person name="LaButti K."/>
            <person name="Lipzen A."/>
            <person name="Mondo S."/>
            <person name="Riley R."/>
            <person name="Salamov A."/>
            <person name="Simmons B.A."/>
            <person name="Magnuson J.K."/>
            <person name="Henrissat B."/>
            <person name="Mortensen U.H."/>
            <person name="Larsen T.O."/>
            <person name="Devries R.P."/>
            <person name="Grigoriev I.V."/>
            <person name="Machida M."/>
            <person name="Baker S.E."/>
            <person name="Andersen M.R."/>
        </authorList>
    </citation>
    <scope>NUCLEOTIDE SEQUENCE</scope>
    <source>
        <strain evidence="6">CBS 117612</strain>
    </source>
</reference>
<name>A0A2G7G3T9_9EURO</name>
<evidence type="ECO:0000256" key="4">
    <source>
        <dbReference type="ARBA" id="ARBA00022729"/>
    </source>
</evidence>
<dbReference type="SUPFAM" id="SSF51445">
    <property type="entry name" value="(Trans)glycosidases"/>
    <property type="match status" value="1"/>
</dbReference>
<evidence type="ECO:0000259" key="5">
    <source>
        <dbReference type="Pfam" id="PF00128"/>
    </source>
</evidence>
<dbReference type="PANTHER" id="PTHR10357">
    <property type="entry name" value="ALPHA-AMYLASE FAMILY MEMBER"/>
    <property type="match status" value="1"/>
</dbReference>
<dbReference type="AlphaFoldDB" id="A0A2G7G3T9"/>
<comment type="cofactor">
    <cofactor evidence="1">
        <name>Ca(2+)</name>
        <dbReference type="ChEBI" id="CHEBI:29108"/>
    </cofactor>
</comment>